<dbReference type="InterPro" id="IPR012296">
    <property type="entry name" value="Nuclease_put_TT1808"/>
</dbReference>
<reference evidence="4" key="1">
    <citation type="submission" date="2021-02" db="EMBL/GenBank/DDBJ databases">
        <title>The CRISPR/cas machinery reduction and long-range gene transfer in the hot spring cyanobacterium Synechococcus.</title>
        <authorList>
            <person name="Dvorak P."/>
            <person name="Jahodarova E."/>
            <person name="Hasler P."/>
            <person name="Poulickova A."/>
        </authorList>
    </citation>
    <scope>NUCLEOTIDE SEQUENCE</scope>
    <source>
        <strain evidence="4">Rupite</strain>
    </source>
</reference>
<feature type="domain" description="Putative restriction endonuclease" evidence="3">
    <location>
        <begin position="39"/>
        <end position="168"/>
    </location>
</feature>
<accession>A0ABT0CEW2</accession>
<evidence type="ECO:0000259" key="3">
    <source>
        <dbReference type="Pfam" id="PF05685"/>
    </source>
</evidence>
<sequence length="246" mass="28808">MTVSSYRWPTQHDLPDTDDTPLDNEDQGRQYPLLRDPLLLHWSERQDFFVACNMGLYYALPRQVIVPDLFLVVGVPRWRDGSARKSYVVWDEGNILPALVLEIICNDQGEEKPGQAKFQLYERRLRIPYYVTFELETAELNVYQLQGGHYELLANSGAGEQAPILLPDLDLCVGRWWGSYEGRERFWVRWYDRAGQLLPTGAELERQRADLERQRAELERQRADLERARAERLAQRLRELGEDPEC</sequence>
<protein>
    <submittedName>
        <fullName evidence="4">Uma2 family endonuclease</fullName>
    </submittedName>
</protein>
<keyword evidence="1" id="KW-0175">Coiled coil</keyword>
<evidence type="ECO:0000313" key="4">
    <source>
        <dbReference type="EMBL" id="MCJ2544316.1"/>
    </source>
</evidence>
<dbReference type="Pfam" id="PF05685">
    <property type="entry name" value="Uma2"/>
    <property type="match status" value="1"/>
</dbReference>
<dbReference type="GO" id="GO:0004519">
    <property type="term" value="F:endonuclease activity"/>
    <property type="evidence" value="ECO:0007669"/>
    <property type="project" value="UniProtKB-KW"/>
</dbReference>
<keyword evidence="4" id="KW-0255">Endonuclease</keyword>
<keyword evidence="5" id="KW-1185">Reference proteome</keyword>
<feature type="compositionally biased region" description="Acidic residues" evidence="2">
    <location>
        <begin position="16"/>
        <end position="25"/>
    </location>
</feature>
<dbReference type="Gene3D" id="3.90.1570.10">
    <property type="entry name" value="tt1808, chain A"/>
    <property type="match status" value="1"/>
</dbReference>
<evidence type="ECO:0000256" key="1">
    <source>
        <dbReference type="SAM" id="Coils"/>
    </source>
</evidence>
<keyword evidence="4" id="KW-0378">Hydrolase</keyword>
<dbReference type="CDD" id="cd06260">
    <property type="entry name" value="DUF820-like"/>
    <property type="match status" value="1"/>
</dbReference>
<dbReference type="SUPFAM" id="SSF52980">
    <property type="entry name" value="Restriction endonuclease-like"/>
    <property type="match status" value="1"/>
</dbReference>
<dbReference type="PANTHER" id="PTHR33352">
    <property type="entry name" value="SLR1095 PROTEIN"/>
    <property type="match status" value="1"/>
</dbReference>
<organism evidence="4 5">
    <name type="scientific">Thermostichus vulcanus str. 'Rupite'</name>
    <dbReference type="NCBI Taxonomy" id="2813851"/>
    <lineage>
        <taxon>Bacteria</taxon>
        <taxon>Bacillati</taxon>
        <taxon>Cyanobacteriota</taxon>
        <taxon>Cyanophyceae</taxon>
        <taxon>Thermostichales</taxon>
        <taxon>Thermostichaceae</taxon>
        <taxon>Thermostichus</taxon>
    </lineage>
</organism>
<dbReference type="Proteomes" id="UP000830835">
    <property type="component" value="Unassembled WGS sequence"/>
</dbReference>
<proteinExistence type="predicted"/>
<dbReference type="EMBL" id="JAFIRA010000056">
    <property type="protein sequence ID" value="MCJ2544316.1"/>
    <property type="molecule type" value="Genomic_DNA"/>
</dbReference>
<feature type="region of interest" description="Disordered" evidence="2">
    <location>
        <begin position="1"/>
        <end position="27"/>
    </location>
</feature>
<name>A0ABT0CEW2_THEVL</name>
<dbReference type="RefSeq" id="WP_244352759.1">
    <property type="nucleotide sequence ID" value="NZ_JAFIRA010000056.1"/>
</dbReference>
<feature type="coiled-coil region" evidence="1">
    <location>
        <begin position="201"/>
        <end position="243"/>
    </location>
</feature>
<gene>
    <name evidence="4" type="ORF">JX360_15615</name>
</gene>
<comment type="caution">
    <text evidence="4">The sequence shown here is derived from an EMBL/GenBank/DDBJ whole genome shotgun (WGS) entry which is preliminary data.</text>
</comment>
<dbReference type="PANTHER" id="PTHR33352:SF3">
    <property type="entry name" value="SLR1612 PROTEIN"/>
    <property type="match status" value="1"/>
</dbReference>
<evidence type="ECO:0000313" key="5">
    <source>
        <dbReference type="Proteomes" id="UP000830835"/>
    </source>
</evidence>
<dbReference type="InterPro" id="IPR008538">
    <property type="entry name" value="Uma2"/>
</dbReference>
<keyword evidence="4" id="KW-0540">Nuclease</keyword>
<dbReference type="InterPro" id="IPR011335">
    <property type="entry name" value="Restrct_endonuc-II-like"/>
</dbReference>
<evidence type="ECO:0000256" key="2">
    <source>
        <dbReference type="SAM" id="MobiDB-lite"/>
    </source>
</evidence>